<evidence type="ECO:0000259" key="4">
    <source>
        <dbReference type="Pfam" id="PF03407"/>
    </source>
</evidence>
<dbReference type="Pfam" id="PF03407">
    <property type="entry name" value="Nucleotid_trans"/>
    <property type="match status" value="1"/>
</dbReference>
<dbReference type="PANTHER" id="PTHR47032:SF1">
    <property type="entry name" value="UDP-D-XYLOSE:L-FUCOSE ALPHA-1,3-D-XYLOSYLTRANSFERASE-RELATED"/>
    <property type="match status" value="1"/>
</dbReference>
<keyword evidence="2" id="KW-0333">Golgi apparatus</keyword>
<dbReference type="EC" id="2.4.2.-" evidence="2"/>
<dbReference type="GO" id="GO:0071555">
    <property type="term" value="P:cell wall organization"/>
    <property type="evidence" value="ECO:0007669"/>
    <property type="project" value="UniProtKB-KW"/>
</dbReference>
<dbReference type="AlphaFoldDB" id="A0A7S0MUK5"/>
<gene>
    <name evidence="5" type="ORF">POBO1169_LOCUS1980</name>
</gene>
<feature type="domain" description="Nucleotide-diphospho-sugar transferase" evidence="4">
    <location>
        <begin position="111"/>
        <end position="363"/>
    </location>
</feature>
<organism evidence="5">
    <name type="scientific">Pyramimonas obovata</name>
    <dbReference type="NCBI Taxonomy" id="1411642"/>
    <lineage>
        <taxon>Eukaryota</taxon>
        <taxon>Viridiplantae</taxon>
        <taxon>Chlorophyta</taxon>
        <taxon>Pyramimonadophyceae</taxon>
        <taxon>Pyramimonadales</taxon>
        <taxon>Pyramimonadaceae</taxon>
        <taxon>Pyramimonas</taxon>
        <taxon>Pyramimonas incertae sedis</taxon>
    </lineage>
</organism>
<sequence length="379" mass="43854">MHLSLKWALLQLVLPAVAVASSHTSNSYGSVSSEDDHLDMLRGSRIVPPLIDSNLPSRTLLQLPVTPKNYDWQKSVIDKVKKNNRIVVCGANYGFRSWIQQWYVSLRRTGVTEIVIIALDQQVFEWAKENIGEDHVIHFDLIDDQEVVGSAHRWRTKSYVKVVSQRAHILKPIIEMGVDVLYADTDITWFKNPWEHIPNLDTPDQCDYYVQQEKSEVIGDYNCSGFMFIRASAVTKLFMQIWEQKIIERVKKPGFFTDQEELNILFEEIYRGSRKGDVQWKDFKACVLPSNLFPVGVHYFFQRNKKSPPKGKEVKLSSDCKLGKECLGYSWSPLDKPDKKWAKSPPVIVHHNYIKGNIEKVARAKKFGLWLVLREDEFQ</sequence>
<keyword evidence="2" id="KW-0961">Cell wall biogenesis/degradation</keyword>
<dbReference type="EMBL" id="HBFA01003926">
    <property type="protein sequence ID" value="CAD8651419.1"/>
    <property type="molecule type" value="Transcribed_RNA"/>
</dbReference>
<evidence type="ECO:0000256" key="2">
    <source>
        <dbReference type="RuleBase" id="RU363055"/>
    </source>
</evidence>
<keyword evidence="2" id="KW-0735">Signal-anchor</keyword>
<dbReference type="InterPro" id="IPR052636">
    <property type="entry name" value="UDP-D-xylose:L-fucose_XylT"/>
</dbReference>
<feature type="signal peptide" evidence="3">
    <location>
        <begin position="1"/>
        <end position="20"/>
    </location>
</feature>
<dbReference type="GO" id="GO:0016757">
    <property type="term" value="F:glycosyltransferase activity"/>
    <property type="evidence" value="ECO:0007669"/>
    <property type="project" value="UniProtKB-KW"/>
</dbReference>
<evidence type="ECO:0000256" key="3">
    <source>
        <dbReference type="SAM" id="SignalP"/>
    </source>
</evidence>
<dbReference type="SUPFAM" id="SSF53448">
    <property type="entry name" value="Nucleotide-diphospho-sugar transferases"/>
    <property type="match status" value="1"/>
</dbReference>
<dbReference type="GO" id="GO:0000139">
    <property type="term" value="C:Golgi membrane"/>
    <property type="evidence" value="ECO:0007669"/>
    <property type="project" value="UniProtKB-SubCell"/>
</dbReference>
<keyword evidence="3" id="KW-0732">Signal</keyword>
<comment type="similarity">
    <text evidence="1 2">Belongs to the glycosyltransferase 77 family.</text>
</comment>
<evidence type="ECO:0000256" key="1">
    <source>
        <dbReference type="ARBA" id="ARBA00007033"/>
    </source>
</evidence>
<protein>
    <recommendedName>
        <fullName evidence="2">Glycosyltransferase</fullName>
        <ecNumber evidence="2">2.4.2.-</ecNumber>
    </recommendedName>
</protein>
<dbReference type="PANTHER" id="PTHR47032">
    <property type="entry name" value="UDP-D-XYLOSE:L-FUCOSE ALPHA-1,3-D-XYLOSYLTRANSFERASE-RELATED"/>
    <property type="match status" value="1"/>
</dbReference>
<accession>A0A7S0MUK5</accession>
<keyword evidence="2" id="KW-0328">Glycosyltransferase</keyword>
<keyword evidence="2" id="KW-0808">Transferase</keyword>
<evidence type="ECO:0000313" key="5">
    <source>
        <dbReference type="EMBL" id="CAD8651419.1"/>
    </source>
</evidence>
<reference evidence="5" key="1">
    <citation type="submission" date="2021-01" db="EMBL/GenBank/DDBJ databases">
        <authorList>
            <person name="Corre E."/>
            <person name="Pelletier E."/>
            <person name="Niang G."/>
            <person name="Scheremetjew M."/>
            <person name="Finn R."/>
            <person name="Kale V."/>
            <person name="Holt S."/>
            <person name="Cochrane G."/>
            <person name="Meng A."/>
            <person name="Brown T."/>
            <person name="Cohen L."/>
        </authorList>
    </citation>
    <scope>NUCLEOTIDE SEQUENCE</scope>
    <source>
        <strain evidence="5">CCMP722</strain>
    </source>
</reference>
<keyword evidence="2" id="KW-0812">Transmembrane</keyword>
<name>A0A7S0MUK5_9CHLO</name>
<feature type="chain" id="PRO_5031145401" description="Glycosyltransferase" evidence="3">
    <location>
        <begin position="21"/>
        <end position="379"/>
    </location>
</feature>
<dbReference type="InterPro" id="IPR029044">
    <property type="entry name" value="Nucleotide-diphossugar_trans"/>
</dbReference>
<comment type="subcellular location">
    <subcellularLocation>
        <location evidence="2">Golgi apparatus membrane</location>
        <topology evidence="2">Single-pass type II membrane protein</topology>
    </subcellularLocation>
</comment>
<proteinExistence type="inferred from homology"/>
<dbReference type="InterPro" id="IPR005069">
    <property type="entry name" value="Nucl-diP-sugar_transferase"/>
</dbReference>